<protein>
    <recommendedName>
        <fullName evidence="3">AA1-like domain-containing protein</fullName>
    </recommendedName>
</protein>
<reference evidence="1" key="2">
    <citation type="submission" date="2020-08" db="EMBL/GenBank/DDBJ databases">
        <title>Draft Genome Sequence of Cumin Blight Pathogen Alternaria burnsii.</title>
        <authorList>
            <person name="Feng Z."/>
        </authorList>
    </citation>
    <scope>NUCLEOTIDE SEQUENCE</scope>
    <source>
        <strain evidence="1">CBS107.38</strain>
    </source>
</reference>
<keyword evidence="2" id="KW-1185">Reference proteome</keyword>
<reference evidence="1" key="1">
    <citation type="submission" date="2020-01" db="EMBL/GenBank/DDBJ databases">
        <authorList>
            <person name="Feng Z.H.Z."/>
        </authorList>
    </citation>
    <scope>NUCLEOTIDE SEQUENCE</scope>
    <source>
        <strain evidence="1">CBS107.38</strain>
    </source>
</reference>
<dbReference type="EMBL" id="JAAABM010000010">
    <property type="protein sequence ID" value="KAF7674800.1"/>
    <property type="molecule type" value="Genomic_DNA"/>
</dbReference>
<evidence type="ECO:0008006" key="3">
    <source>
        <dbReference type="Google" id="ProtNLM"/>
    </source>
</evidence>
<sequence length="149" mass="16252">MVSPSAQGPRQGLLEFTLINSAVEVAIACSAKNSNSFAIFNPSTSYECDFAPTGGEVRDDDWCWADSATLNFDTTVPKVYNLTVKMSWSCENEGVYALSTWSLLDLDCGSWSCENEMWPKYNVCSNSSTLCMPGSLNFLSAGVNVLKLD</sequence>
<dbReference type="RefSeq" id="XP_038785095.1">
    <property type="nucleotide sequence ID" value="XM_038932607.1"/>
</dbReference>
<organism evidence="1 2">
    <name type="scientific">Alternaria burnsii</name>
    <dbReference type="NCBI Taxonomy" id="1187904"/>
    <lineage>
        <taxon>Eukaryota</taxon>
        <taxon>Fungi</taxon>
        <taxon>Dikarya</taxon>
        <taxon>Ascomycota</taxon>
        <taxon>Pezizomycotina</taxon>
        <taxon>Dothideomycetes</taxon>
        <taxon>Pleosporomycetidae</taxon>
        <taxon>Pleosporales</taxon>
        <taxon>Pleosporineae</taxon>
        <taxon>Pleosporaceae</taxon>
        <taxon>Alternaria</taxon>
        <taxon>Alternaria sect. Alternaria</taxon>
    </lineage>
</organism>
<evidence type="ECO:0000313" key="1">
    <source>
        <dbReference type="EMBL" id="KAF7674800.1"/>
    </source>
</evidence>
<comment type="caution">
    <text evidence="1">The sequence shown here is derived from an EMBL/GenBank/DDBJ whole genome shotgun (WGS) entry which is preliminary data.</text>
</comment>
<evidence type="ECO:0000313" key="2">
    <source>
        <dbReference type="Proteomes" id="UP000596902"/>
    </source>
</evidence>
<name>A0A8H7ECM2_9PLEO</name>
<proteinExistence type="predicted"/>
<accession>A0A8H7ECM2</accession>
<dbReference type="GeneID" id="62205785"/>
<dbReference type="Proteomes" id="UP000596902">
    <property type="component" value="Unassembled WGS sequence"/>
</dbReference>
<dbReference type="AlphaFoldDB" id="A0A8H7ECM2"/>
<gene>
    <name evidence="1" type="ORF">GT037_007560</name>
</gene>